<dbReference type="RefSeq" id="WP_229114811.1">
    <property type="nucleotide sequence ID" value="NZ_CP064787.1"/>
</dbReference>
<evidence type="ECO:0000313" key="2">
    <source>
        <dbReference type="Proteomes" id="UP000663525"/>
    </source>
</evidence>
<organism evidence="1 2">
    <name type="scientific">Halapricum desulfuricans</name>
    <dbReference type="NCBI Taxonomy" id="2841257"/>
    <lineage>
        <taxon>Archaea</taxon>
        <taxon>Methanobacteriati</taxon>
        <taxon>Methanobacteriota</taxon>
        <taxon>Stenosarchaea group</taxon>
        <taxon>Halobacteria</taxon>
        <taxon>Halobacteriales</taxon>
        <taxon>Haloarculaceae</taxon>
        <taxon>Halapricum</taxon>
    </lineage>
</organism>
<dbReference type="Proteomes" id="UP000663525">
    <property type="component" value="Chromosome"/>
</dbReference>
<gene>
    <name evidence="1" type="ORF">HSR121_0781</name>
</gene>
<evidence type="ECO:0000313" key="1">
    <source>
        <dbReference type="EMBL" id="QSG05135.1"/>
    </source>
</evidence>
<dbReference type="InterPro" id="IPR036249">
    <property type="entry name" value="Thioredoxin-like_sf"/>
</dbReference>
<dbReference type="EMBL" id="CP064787">
    <property type="protein sequence ID" value="QSG05135.1"/>
    <property type="molecule type" value="Genomic_DNA"/>
</dbReference>
<dbReference type="AlphaFoldDB" id="A0A897N326"/>
<accession>A0A897N326</accession>
<dbReference type="Gene3D" id="3.40.30.10">
    <property type="entry name" value="Glutaredoxin"/>
    <property type="match status" value="1"/>
</dbReference>
<proteinExistence type="predicted"/>
<name>A0A897N326_9EURY</name>
<dbReference type="GeneID" id="68854417"/>
<dbReference type="PROSITE" id="PS51354">
    <property type="entry name" value="GLUTAREDOXIN_2"/>
    <property type="match status" value="1"/>
</dbReference>
<sequence length="85" mass="9487">MTDPVPITVYRRHPCELCEEAVETIESAAEEASIPVAIETVDVDSDPALRDRYGDRVPVVAVDGRERFELFVDETELIGALRDAR</sequence>
<dbReference type="InterPro" id="IPR008554">
    <property type="entry name" value="Glutaredoxin-like"/>
</dbReference>
<dbReference type="Pfam" id="PF05768">
    <property type="entry name" value="Glrx-like"/>
    <property type="match status" value="1"/>
</dbReference>
<protein>
    <submittedName>
        <fullName evidence="1">Glutaredoxin-like protein</fullName>
    </submittedName>
</protein>
<reference evidence="1" key="1">
    <citation type="submission" date="2020-11" db="EMBL/GenBank/DDBJ databases">
        <title>Carbohydrate-dependent, anaerobic sulfur respiration: A novel catabolism in halophilic archaea.</title>
        <authorList>
            <person name="Sorokin D.Y."/>
            <person name="Messina E."/>
            <person name="Smedile F."/>
            <person name="La Cono V."/>
            <person name="Hallsworth J.E."/>
            <person name="Yakimov M.M."/>
        </authorList>
    </citation>
    <scope>NUCLEOTIDE SEQUENCE</scope>
    <source>
        <strain evidence="1">HSR12-1</strain>
    </source>
</reference>
<dbReference type="SUPFAM" id="SSF52833">
    <property type="entry name" value="Thioredoxin-like"/>
    <property type="match status" value="1"/>
</dbReference>